<dbReference type="SUPFAM" id="SSF102114">
    <property type="entry name" value="Radical SAM enzymes"/>
    <property type="match status" value="1"/>
</dbReference>
<keyword evidence="1" id="KW-0949">S-adenosyl-L-methionine</keyword>
<protein>
    <submittedName>
        <fullName evidence="6">4Fe-4S single cluster domain-containing protein</fullName>
    </submittedName>
</protein>
<keyword evidence="2" id="KW-0479">Metal-binding</keyword>
<sequence>MKAGNILYLSLKLTNRCNLKCAMCGQIFSPERSSKEELELAAINKILDEASFVKQVYLFGGETLLYSRLLECWSCYRTEM</sequence>
<reference evidence="6 7" key="1">
    <citation type="submission" date="2016-12" db="EMBL/GenBank/DDBJ databases">
        <authorList>
            <person name="Song W.-J."/>
            <person name="Kurnit D.M."/>
        </authorList>
    </citation>
    <scope>NUCLEOTIDE SEQUENCE [LARGE SCALE GENOMIC DNA]</scope>
    <source>
        <strain evidence="6 7">DSM 12503</strain>
    </source>
</reference>
<dbReference type="InterPro" id="IPR007197">
    <property type="entry name" value="rSAM"/>
</dbReference>
<name>A0A1M7YIN0_9FIRM</name>
<evidence type="ECO:0000256" key="3">
    <source>
        <dbReference type="ARBA" id="ARBA00023004"/>
    </source>
</evidence>
<evidence type="ECO:0000256" key="4">
    <source>
        <dbReference type="ARBA" id="ARBA00023014"/>
    </source>
</evidence>
<dbReference type="OrthoDB" id="7021155at2"/>
<dbReference type="Gene3D" id="3.20.20.70">
    <property type="entry name" value="Aldolase class I"/>
    <property type="match status" value="1"/>
</dbReference>
<dbReference type="Proteomes" id="UP000184612">
    <property type="component" value="Unassembled WGS sequence"/>
</dbReference>
<evidence type="ECO:0000256" key="1">
    <source>
        <dbReference type="ARBA" id="ARBA00022691"/>
    </source>
</evidence>
<evidence type="ECO:0000313" key="6">
    <source>
        <dbReference type="EMBL" id="SHO52497.1"/>
    </source>
</evidence>
<dbReference type="InterPro" id="IPR058240">
    <property type="entry name" value="rSAM_sf"/>
</dbReference>
<dbReference type="SFLD" id="SFLDS00029">
    <property type="entry name" value="Radical_SAM"/>
    <property type="match status" value="1"/>
</dbReference>
<dbReference type="STRING" id="1121345.SAMN02745217_03679"/>
<dbReference type="RefSeq" id="WP_073590324.1">
    <property type="nucleotide sequence ID" value="NZ_FRFD01000011.1"/>
</dbReference>
<evidence type="ECO:0000259" key="5">
    <source>
        <dbReference type="Pfam" id="PF04055"/>
    </source>
</evidence>
<dbReference type="AlphaFoldDB" id="A0A1M7YIN0"/>
<accession>A0A1M7YIN0</accession>
<gene>
    <name evidence="6" type="ORF">SAMN02745217_03679</name>
</gene>
<keyword evidence="3" id="KW-0408">Iron</keyword>
<keyword evidence="4" id="KW-0411">Iron-sulfur</keyword>
<organism evidence="6 7">
    <name type="scientific">Anaerocolumna xylanovorans DSM 12503</name>
    <dbReference type="NCBI Taxonomy" id="1121345"/>
    <lineage>
        <taxon>Bacteria</taxon>
        <taxon>Bacillati</taxon>
        <taxon>Bacillota</taxon>
        <taxon>Clostridia</taxon>
        <taxon>Lachnospirales</taxon>
        <taxon>Lachnospiraceae</taxon>
        <taxon>Anaerocolumna</taxon>
    </lineage>
</organism>
<evidence type="ECO:0000313" key="7">
    <source>
        <dbReference type="Proteomes" id="UP000184612"/>
    </source>
</evidence>
<evidence type="ECO:0000256" key="2">
    <source>
        <dbReference type="ARBA" id="ARBA00022723"/>
    </source>
</evidence>
<dbReference type="GO" id="GO:0003824">
    <property type="term" value="F:catalytic activity"/>
    <property type="evidence" value="ECO:0007669"/>
    <property type="project" value="InterPro"/>
</dbReference>
<dbReference type="GO" id="GO:0046872">
    <property type="term" value="F:metal ion binding"/>
    <property type="evidence" value="ECO:0007669"/>
    <property type="project" value="UniProtKB-KW"/>
</dbReference>
<dbReference type="InterPro" id="IPR013785">
    <property type="entry name" value="Aldolase_TIM"/>
</dbReference>
<dbReference type="GO" id="GO:0051536">
    <property type="term" value="F:iron-sulfur cluster binding"/>
    <property type="evidence" value="ECO:0007669"/>
    <property type="project" value="UniProtKB-KW"/>
</dbReference>
<dbReference type="EMBL" id="FRFD01000011">
    <property type="protein sequence ID" value="SHO52497.1"/>
    <property type="molecule type" value="Genomic_DNA"/>
</dbReference>
<proteinExistence type="predicted"/>
<dbReference type="Pfam" id="PF04055">
    <property type="entry name" value="Radical_SAM"/>
    <property type="match status" value="1"/>
</dbReference>
<keyword evidence="7" id="KW-1185">Reference proteome</keyword>
<feature type="domain" description="Radical SAM core" evidence="5">
    <location>
        <begin position="12"/>
        <end position="71"/>
    </location>
</feature>